<evidence type="ECO:0000256" key="3">
    <source>
        <dbReference type="ARBA" id="ARBA00004663"/>
    </source>
</evidence>
<feature type="transmembrane region" description="Helical" evidence="19">
    <location>
        <begin position="130"/>
        <end position="153"/>
    </location>
</feature>
<evidence type="ECO:0000256" key="17">
    <source>
        <dbReference type="ARBA" id="ARBA00048623"/>
    </source>
</evidence>
<evidence type="ECO:0000313" key="20">
    <source>
        <dbReference type="EMBL" id="MBU5678081.1"/>
    </source>
</evidence>
<comment type="function">
    <text evidence="14 19">Joins adenosylcobinamide-GDP and alpha-ribazole to generate adenosylcobalamin (Ado-cobalamin). Also synthesizes adenosylcobalamin 5'-phosphate from adenosylcobinamide-GDP and alpha-ribazole 5'-phosphate.</text>
</comment>
<evidence type="ECO:0000256" key="15">
    <source>
        <dbReference type="ARBA" id="ARBA00032605"/>
    </source>
</evidence>
<dbReference type="RefSeq" id="WP_216419374.1">
    <property type="nucleotide sequence ID" value="NZ_JAHLQK010000007.1"/>
</dbReference>
<protein>
    <recommendedName>
        <fullName evidence="6 19">Adenosylcobinamide-GDP ribazoletransferase</fullName>
        <ecNumber evidence="5 19">2.7.8.26</ecNumber>
    </recommendedName>
    <alternativeName>
        <fullName evidence="16 19">Cobalamin synthase</fullName>
    </alternativeName>
    <alternativeName>
        <fullName evidence="15 19">Cobalamin-5'-phosphate synthase</fullName>
    </alternativeName>
</protein>
<reference evidence="20 21" key="1">
    <citation type="submission" date="2021-06" db="EMBL/GenBank/DDBJ databases">
        <authorList>
            <person name="Sun Q."/>
            <person name="Li D."/>
        </authorList>
    </citation>
    <scope>NUCLEOTIDE SEQUENCE [LARGE SCALE GENOMIC DNA]</scope>
    <source>
        <strain evidence="20 21">MSJ-5</strain>
    </source>
</reference>
<evidence type="ECO:0000256" key="4">
    <source>
        <dbReference type="ARBA" id="ARBA00010561"/>
    </source>
</evidence>
<dbReference type="EC" id="2.7.8.26" evidence="5 19"/>
<evidence type="ECO:0000256" key="9">
    <source>
        <dbReference type="ARBA" id="ARBA00022679"/>
    </source>
</evidence>
<evidence type="ECO:0000256" key="18">
    <source>
        <dbReference type="ARBA" id="ARBA00049504"/>
    </source>
</evidence>
<dbReference type="InterPro" id="IPR003805">
    <property type="entry name" value="CobS"/>
</dbReference>
<accession>A0ABS6G6I9</accession>
<keyword evidence="12 19" id="KW-1133">Transmembrane helix</keyword>
<evidence type="ECO:0000256" key="1">
    <source>
        <dbReference type="ARBA" id="ARBA00001946"/>
    </source>
</evidence>
<evidence type="ECO:0000256" key="10">
    <source>
        <dbReference type="ARBA" id="ARBA00022692"/>
    </source>
</evidence>
<dbReference type="Pfam" id="PF02654">
    <property type="entry name" value="CobS"/>
    <property type="match status" value="1"/>
</dbReference>
<evidence type="ECO:0000313" key="21">
    <source>
        <dbReference type="Proteomes" id="UP000779508"/>
    </source>
</evidence>
<evidence type="ECO:0000256" key="2">
    <source>
        <dbReference type="ARBA" id="ARBA00004651"/>
    </source>
</evidence>
<evidence type="ECO:0000256" key="12">
    <source>
        <dbReference type="ARBA" id="ARBA00022989"/>
    </source>
</evidence>
<dbReference type="GO" id="GO:0051073">
    <property type="term" value="F:adenosylcobinamide-GDP ribazoletransferase activity"/>
    <property type="evidence" value="ECO:0007669"/>
    <property type="project" value="UniProtKB-EC"/>
</dbReference>
<dbReference type="EMBL" id="JAHLQK010000007">
    <property type="protein sequence ID" value="MBU5678081.1"/>
    <property type="molecule type" value="Genomic_DNA"/>
</dbReference>
<feature type="transmembrane region" description="Helical" evidence="19">
    <location>
        <begin position="58"/>
        <end position="77"/>
    </location>
</feature>
<keyword evidence="9 19" id="KW-0808">Transferase</keyword>
<evidence type="ECO:0000256" key="11">
    <source>
        <dbReference type="ARBA" id="ARBA00022842"/>
    </source>
</evidence>
<proteinExistence type="inferred from homology"/>
<keyword evidence="10 19" id="KW-0812">Transmembrane</keyword>
<feature type="transmembrane region" description="Helical" evidence="19">
    <location>
        <begin position="31"/>
        <end position="51"/>
    </location>
</feature>
<comment type="similarity">
    <text evidence="4 19">Belongs to the CobS family.</text>
</comment>
<keyword evidence="21" id="KW-1185">Reference proteome</keyword>
<evidence type="ECO:0000256" key="13">
    <source>
        <dbReference type="ARBA" id="ARBA00023136"/>
    </source>
</evidence>
<evidence type="ECO:0000256" key="5">
    <source>
        <dbReference type="ARBA" id="ARBA00013200"/>
    </source>
</evidence>
<dbReference type="Proteomes" id="UP000779508">
    <property type="component" value="Unassembled WGS sequence"/>
</dbReference>
<comment type="catalytic activity">
    <reaction evidence="18 19">
        <text>alpha-ribazole 5'-phosphate + adenosylcob(III)inamide-GDP = adenosylcob(III)alamin 5'-phosphate + GMP + H(+)</text>
        <dbReference type="Rhea" id="RHEA:23560"/>
        <dbReference type="ChEBI" id="CHEBI:15378"/>
        <dbReference type="ChEBI" id="CHEBI:57918"/>
        <dbReference type="ChEBI" id="CHEBI:58115"/>
        <dbReference type="ChEBI" id="CHEBI:60487"/>
        <dbReference type="ChEBI" id="CHEBI:60493"/>
        <dbReference type="EC" id="2.7.8.26"/>
    </reaction>
</comment>
<comment type="caution">
    <text evidence="20">The sequence shown here is derived from an EMBL/GenBank/DDBJ whole genome shotgun (WGS) entry which is preliminary data.</text>
</comment>
<dbReference type="HAMAP" id="MF_00719">
    <property type="entry name" value="CobS"/>
    <property type="match status" value="1"/>
</dbReference>
<feature type="transmembrane region" description="Helical" evidence="19">
    <location>
        <begin position="173"/>
        <end position="206"/>
    </location>
</feature>
<evidence type="ECO:0000256" key="7">
    <source>
        <dbReference type="ARBA" id="ARBA00022475"/>
    </source>
</evidence>
<keyword evidence="13 19" id="KW-0472">Membrane</keyword>
<evidence type="ECO:0000256" key="14">
    <source>
        <dbReference type="ARBA" id="ARBA00025228"/>
    </source>
</evidence>
<dbReference type="PANTHER" id="PTHR34148">
    <property type="entry name" value="ADENOSYLCOBINAMIDE-GDP RIBAZOLETRANSFERASE"/>
    <property type="match status" value="1"/>
</dbReference>
<keyword evidence="11 19" id="KW-0460">Magnesium</keyword>
<comment type="catalytic activity">
    <reaction evidence="17 19">
        <text>alpha-ribazole + adenosylcob(III)inamide-GDP = adenosylcob(III)alamin + GMP + H(+)</text>
        <dbReference type="Rhea" id="RHEA:16049"/>
        <dbReference type="ChEBI" id="CHEBI:10329"/>
        <dbReference type="ChEBI" id="CHEBI:15378"/>
        <dbReference type="ChEBI" id="CHEBI:18408"/>
        <dbReference type="ChEBI" id="CHEBI:58115"/>
        <dbReference type="ChEBI" id="CHEBI:60487"/>
        <dbReference type="EC" id="2.7.8.26"/>
    </reaction>
</comment>
<gene>
    <name evidence="19 20" type="primary">cobS</name>
    <name evidence="20" type="ORF">KQI88_16840</name>
</gene>
<feature type="transmembrane region" description="Helical" evidence="19">
    <location>
        <begin position="105"/>
        <end position="123"/>
    </location>
</feature>
<comment type="pathway">
    <text evidence="3 19">Cofactor biosynthesis; adenosylcobalamin biosynthesis; adenosylcobalamin from cob(II)yrinate a,c-diamide: step 7/7.</text>
</comment>
<keyword evidence="7 19" id="KW-1003">Cell membrane</keyword>
<dbReference type="NCBIfam" id="TIGR00317">
    <property type="entry name" value="cobS"/>
    <property type="match status" value="1"/>
</dbReference>
<keyword evidence="8 19" id="KW-0169">Cobalamin biosynthesis</keyword>
<name>A0ABS6G6I9_9FIRM</name>
<dbReference type="PANTHER" id="PTHR34148:SF1">
    <property type="entry name" value="ADENOSYLCOBINAMIDE-GDP RIBAZOLETRANSFERASE"/>
    <property type="match status" value="1"/>
</dbReference>
<sequence length="244" mass="27340">MKSLLLMITFFTRIPVHYTYDYDERDFIKGIKLLPIIGLMIGIFLYVPTLLEDYFHRLVLIVFIWTIYLFITGGLHIDGLADTFDGIFSYRKKEEMLNIMKDSRIGTFGVIGILWLLLLNLSLSYYIKNIFLIIVPIVGRASALLSASISSYARKEGGMGNAFIENCGIKEGLLGIVLSLVLGFVIGDSPMIASLLATFITVIILTKNISKKLGGMTGDTIGAIVEISQTLFMFFCYIAEIFIR</sequence>
<evidence type="ECO:0000256" key="6">
    <source>
        <dbReference type="ARBA" id="ARBA00015850"/>
    </source>
</evidence>
<organism evidence="20 21">
    <name type="scientific">Alkaliphilus flagellatus</name>
    <dbReference type="NCBI Taxonomy" id="2841507"/>
    <lineage>
        <taxon>Bacteria</taxon>
        <taxon>Bacillati</taxon>
        <taxon>Bacillota</taxon>
        <taxon>Clostridia</taxon>
        <taxon>Peptostreptococcales</taxon>
        <taxon>Natronincolaceae</taxon>
        <taxon>Alkaliphilus</taxon>
    </lineage>
</organism>
<evidence type="ECO:0000256" key="16">
    <source>
        <dbReference type="ARBA" id="ARBA00032853"/>
    </source>
</evidence>
<evidence type="ECO:0000256" key="19">
    <source>
        <dbReference type="HAMAP-Rule" id="MF_00719"/>
    </source>
</evidence>
<comment type="subcellular location">
    <subcellularLocation>
        <location evidence="2 19">Cell membrane</location>
        <topology evidence="2 19">Multi-pass membrane protein</topology>
    </subcellularLocation>
</comment>
<comment type="cofactor">
    <cofactor evidence="1 19">
        <name>Mg(2+)</name>
        <dbReference type="ChEBI" id="CHEBI:18420"/>
    </cofactor>
</comment>
<evidence type="ECO:0000256" key="8">
    <source>
        <dbReference type="ARBA" id="ARBA00022573"/>
    </source>
</evidence>